<organism evidence="1 2">
    <name type="scientific">Devosia aurantiaca</name>
    <dbReference type="NCBI Taxonomy" id="2714858"/>
    <lineage>
        <taxon>Bacteria</taxon>
        <taxon>Pseudomonadati</taxon>
        <taxon>Pseudomonadota</taxon>
        <taxon>Alphaproteobacteria</taxon>
        <taxon>Hyphomicrobiales</taxon>
        <taxon>Devosiaceae</taxon>
        <taxon>Devosia</taxon>
    </lineage>
</organism>
<proteinExistence type="predicted"/>
<name>A0A6M1SKW6_9HYPH</name>
<dbReference type="EMBL" id="JAALFG010000002">
    <property type="protein sequence ID" value="NGP17848.1"/>
    <property type="molecule type" value="Genomic_DNA"/>
</dbReference>
<keyword evidence="2" id="KW-1185">Reference proteome</keyword>
<comment type="caution">
    <text evidence="1">The sequence shown here is derived from an EMBL/GenBank/DDBJ whole genome shotgun (WGS) entry which is preliminary data.</text>
</comment>
<reference evidence="1 2" key="1">
    <citation type="submission" date="2020-02" db="EMBL/GenBank/DDBJ databases">
        <authorList>
            <person name="Khan S.A."/>
            <person name="Jeon C.O."/>
            <person name="Chun B.H."/>
        </authorList>
    </citation>
    <scope>NUCLEOTIDE SEQUENCE [LARGE SCALE GENOMIC DNA]</scope>
    <source>
        <strain evidence="1 2">H239</strain>
    </source>
</reference>
<dbReference type="AlphaFoldDB" id="A0A6M1SKW6"/>
<dbReference type="RefSeq" id="WP_164534096.1">
    <property type="nucleotide sequence ID" value="NZ_JAALFG010000002.1"/>
</dbReference>
<gene>
    <name evidence="1" type="ORF">G5575_09440</name>
</gene>
<evidence type="ECO:0000313" key="2">
    <source>
        <dbReference type="Proteomes" id="UP000474802"/>
    </source>
</evidence>
<evidence type="ECO:0000313" key="1">
    <source>
        <dbReference type="EMBL" id="NGP17848.1"/>
    </source>
</evidence>
<reference evidence="1 2" key="2">
    <citation type="submission" date="2020-03" db="EMBL/GenBank/DDBJ databases">
        <title>Devosia chinhatensis sp. nov., isolated from a hexachlorocyclohexane (HCH) dump site in India.</title>
        <authorList>
            <person name="Kumar M."/>
            <person name="Lal R."/>
        </authorList>
    </citation>
    <scope>NUCLEOTIDE SEQUENCE [LARGE SCALE GENOMIC DNA]</scope>
    <source>
        <strain evidence="1 2">H239</strain>
    </source>
</reference>
<sequence length="66" mass="7319">MPDYQLTLSNGTSIGFSDDRELDEIIEQVIEEGFLRISGERTLVDQGTPVEGDFVAFESHILSIST</sequence>
<protein>
    <submittedName>
        <fullName evidence="1">Uncharacterized protein</fullName>
    </submittedName>
</protein>
<dbReference type="Proteomes" id="UP000474802">
    <property type="component" value="Unassembled WGS sequence"/>
</dbReference>
<accession>A0A6M1SKW6</accession>